<evidence type="ECO:0000313" key="2">
    <source>
        <dbReference type="Proteomes" id="UP001241110"/>
    </source>
</evidence>
<dbReference type="RefSeq" id="WP_313989961.1">
    <property type="nucleotide sequence ID" value="NZ_JASJOS010000038.1"/>
</dbReference>
<sequence>MSHPLELAATKQAREIGFFPKVVKEYIVIHQVLDLSEGQALGPGSGLWCKEAKDDISFILASWISTTG</sequence>
<accession>A0AAE3QVV3</accession>
<evidence type="ECO:0000313" key="1">
    <source>
        <dbReference type="EMBL" id="MDJ1486390.1"/>
    </source>
</evidence>
<name>A0AAE3QVV3_9BACT</name>
<organism evidence="1 2">
    <name type="scientific">Xanthocytophaga flava</name>
    <dbReference type="NCBI Taxonomy" id="3048013"/>
    <lineage>
        <taxon>Bacteria</taxon>
        <taxon>Pseudomonadati</taxon>
        <taxon>Bacteroidota</taxon>
        <taxon>Cytophagia</taxon>
        <taxon>Cytophagales</taxon>
        <taxon>Rhodocytophagaceae</taxon>
        <taxon>Xanthocytophaga</taxon>
    </lineage>
</organism>
<dbReference type="Proteomes" id="UP001241110">
    <property type="component" value="Unassembled WGS sequence"/>
</dbReference>
<proteinExistence type="predicted"/>
<reference evidence="1" key="1">
    <citation type="submission" date="2023-05" db="EMBL/GenBank/DDBJ databases">
        <authorList>
            <person name="Zhang X."/>
        </authorList>
    </citation>
    <scope>NUCLEOTIDE SEQUENCE</scope>
    <source>
        <strain evidence="1">YF14B1</strain>
    </source>
</reference>
<dbReference type="AlphaFoldDB" id="A0AAE3QVV3"/>
<dbReference type="EMBL" id="JASJOS010000038">
    <property type="protein sequence ID" value="MDJ1486390.1"/>
    <property type="molecule type" value="Genomic_DNA"/>
</dbReference>
<protein>
    <submittedName>
        <fullName evidence="1">Uncharacterized protein</fullName>
    </submittedName>
</protein>
<gene>
    <name evidence="1" type="ORF">QNI16_38285</name>
</gene>
<comment type="caution">
    <text evidence="1">The sequence shown here is derived from an EMBL/GenBank/DDBJ whole genome shotgun (WGS) entry which is preliminary data.</text>
</comment>